<dbReference type="InterPro" id="IPR002744">
    <property type="entry name" value="MIP18-like"/>
</dbReference>
<feature type="domain" description="MIP18 family-like" evidence="1">
    <location>
        <begin position="8"/>
        <end position="77"/>
    </location>
</feature>
<dbReference type="NCBIfam" id="TIGR02159">
    <property type="entry name" value="PA_CoA_Oxy4"/>
    <property type="match status" value="1"/>
</dbReference>
<dbReference type="AlphaFoldDB" id="A0A1I6UJZ6"/>
<evidence type="ECO:0000313" key="3">
    <source>
        <dbReference type="EMBL" id="SFT01607.1"/>
    </source>
</evidence>
<dbReference type="InterPro" id="IPR034904">
    <property type="entry name" value="FSCA_dom_sf"/>
</dbReference>
<dbReference type="Gene3D" id="3.30.300.130">
    <property type="entry name" value="Fe-S cluster assembly (FSCA)"/>
    <property type="match status" value="1"/>
</dbReference>
<dbReference type="EMBL" id="FPAA01000017">
    <property type="protein sequence ID" value="SFT01607.1"/>
    <property type="molecule type" value="Genomic_DNA"/>
</dbReference>
<dbReference type="InterPro" id="IPR011883">
    <property type="entry name" value="PaaD-like"/>
</dbReference>
<organism evidence="3 4">
    <name type="scientific">Marininema halotolerans</name>
    <dbReference type="NCBI Taxonomy" id="1155944"/>
    <lineage>
        <taxon>Bacteria</taxon>
        <taxon>Bacillati</taxon>
        <taxon>Bacillota</taxon>
        <taxon>Bacilli</taxon>
        <taxon>Bacillales</taxon>
        <taxon>Thermoactinomycetaceae</taxon>
        <taxon>Marininema</taxon>
    </lineage>
</organism>
<dbReference type="InterPro" id="IPR056572">
    <property type="entry name" value="Zn_ribbon_PaaD"/>
</dbReference>
<proteinExistence type="predicted"/>
<dbReference type="SUPFAM" id="SSF117916">
    <property type="entry name" value="Fe-S cluster assembly (FSCA) domain-like"/>
    <property type="match status" value="1"/>
</dbReference>
<accession>A0A1I6UJZ6</accession>
<keyword evidence="4" id="KW-1185">Reference proteome</keyword>
<dbReference type="PANTHER" id="PTHR42831:SF3">
    <property type="entry name" value="1,2-PHENYLACETYL-COA EPOXIDASE, SUBUNIT D-RELATED"/>
    <property type="match status" value="1"/>
</dbReference>
<sequence>MAISDPELMKALQEVKDPEIPTISIVELGIVTVAERREKLAYVELTPTFVGCPALDMIRSEVENRLSKVDGVEKVSVQYVMSPPWTSDRITSEGRKKLIEFGIAPPISQSEEQWIQAPPCPYCGGEEGDVHNLFGPTACRAIFYCRRCKEPFEGMKPV</sequence>
<gene>
    <name evidence="3" type="ORF">SAMN05444972_11714</name>
</gene>
<dbReference type="Pfam" id="PF01883">
    <property type="entry name" value="FeS_assembly_P"/>
    <property type="match status" value="1"/>
</dbReference>
<evidence type="ECO:0000259" key="2">
    <source>
        <dbReference type="Pfam" id="PF23451"/>
    </source>
</evidence>
<dbReference type="Proteomes" id="UP000198660">
    <property type="component" value="Unassembled WGS sequence"/>
</dbReference>
<evidence type="ECO:0000259" key="1">
    <source>
        <dbReference type="Pfam" id="PF01883"/>
    </source>
</evidence>
<name>A0A1I6UJZ6_9BACL</name>
<dbReference type="PANTHER" id="PTHR42831">
    <property type="entry name" value="FE-S PROTEIN MATURATION AUXILIARY FACTOR YITW"/>
    <property type="match status" value="1"/>
</dbReference>
<feature type="domain" description="PaaD zinc beta ribbon" evidence="2">
    <location>
        <begin position="114"/>
        <end position="156"/>
    </location>
</feature>
<dbReference type="Pfam" id="PF23451">
    <property type="entry name" value="Zn_ribbon_PaaD"/>
    <property type="match status" value="1"/>
</dbReference>
<evidence type="ECO:0000313" key="4">
    <source>
        <dbReference type="Proteomes" id="UP000198660"/>
    </source>
</evidence>
<dbReference type="InterPro" id="IPR052339">
    <property type="entry name" value="Fe-S_Maturation_MIP18"/>
</dbReference>
<protein>
    <submittedName>
        <fullName evidence="3">Ring-1,2-phenylacetyl-CoA epoxidase subunit PaaD</fullName>
    </submittedName>
</protein>
<reference evidence="4" key="1">
    <citation type="submission" date="2016-10" db="EMBL/GenBank/DDBJ databases">
        <authorList>
            <person name="Varghese N."/>
            <person name="Submissions S."/>
        </authorList>
    </citation>
    <scope>NUCLEOTIDE SEQUENCE [LARGE SCALE GENOMIC DNA]</scope>
    <source>
        <strain evidence="4">DSM 45789</strain>
    </source>
</reference>
<dbReference type="RefSeq" id="WP_342743143.1">
    <property type="nucleotide sequence ID" value="NZ_FPAA01000017.1"/>
</dbReference>